<keyword evidence="2" id="KW-0789">Thiol protease inhibitor</keyword>
<dbReference type="PANTHER" id="PTHR47373:SF1">
    <property type="entry name" value="CYSTEINE PROTEINASE INHIBITOR 2"/>
    <property type="match status" value="1"/>
</dbReference>
<dbReference type="EMBL" id="CAWUPB010001173">
    <property type="protein sequence ID" value="CAK7348929.1"/>
    <property type="molecule type" value="Genomic_DNA"/>
</dbReference>
<sequence>MNVVGDIVFERVVKAAGDGGSLCWNMKPVVTQSIATQQRSKARDDKRVSGYRGRMVGGRSEVSDVKTNKEVQELGRFSVKEFNNNRSRYGNGGGVRKLMFSEVVEAQKQVVSGLKYYLKIAATTQNGEKQMFDSEVVVRPWLRSKELLAFEPSTLELRGLSACIRSRADQCGKAGES</sequence>
<gene>
    <name evidence="4" type="ORF">DCAF_LOCUS21638</name>
</gene>
<dbReference type="CDD" id="cd00042">
    <property type="entry name" value="CY"/>
    <property type="match status" value="1"/>
</dbReference>
<dbReference type="GO" id="GO:0004869">
    <property type="term" value="F:cysteine-type endopeptidase inhibitor activity"/>
    <property type="evidence" value="ECO:0007669"/>
    <property type="project" value="UniProtKB-KW"/>
</dbReference>
<dbReference type="InterPro" id="IPR046350">
    <property type="entry name" value="Cystatin_sf"/>
</dbReference>
<dbReference type="Pfam" id="PF16845">
    <property type="entry name" value="SQAPI"/>
    <property type="match status" value="1"/>
</dbReference>
<evidence type="ECO:0000259" key="3">
    <source>
        <dbReference type="SMART" id="SM00043"/>
    </source>
</evidence>
<evidence type="ECO:0000313" key="5">
    <source>
        <dbReference type="Proteomes" id="UP001314170"/>
    </source>
</evidence>
<keyword evidence="5" id="KW-1185">Reference proteome</keyword>
<feature type="domain" description="Cystatin" evidence="3">
    <location>
        <begin position="54"/>
        <end position="153"/>
    </location>
</feature>
<name>A0AAV1SBZ3_9ROSI</name>
<protein>
    <recommendedName>
        <fullName evidence="3">Cystatin domain-containing protein</fullName>
    </recommendedName>
</protein>
<dbReference type="SUPFAM" id="SSF54403">
    <property type="entry name" value="Cystatin/monellin"/>
    <property type="match status" value="1"/>
</dbReference>
<dbReference type="InterPro" id="IPR000010">
    <property type="entry name" value="Cystatin_dom"/>
</dbReference>
<dbReference type="SMART" id="SM00043">
    <property type="entry name" value="CY"/>
    <property type="match status" value="1"/>
</dbReference>
<comment type="caution">
    <text evidence="4">The sequence shown here is derived from an EMBL/GenBank/DDBJ whole genome shotgun (WGS) entry which is preliminary data.</text>
</comment>
<accession>A0AAV1SBZ3</accession>
<evidence type="ECO:0000256" key="1">
    <source>
        <dbReference type="ARBA" id="ARBA00022690"/>
    </source>
</evidence>
<dbReference type="Gene3D" id="3.10.450.10">
    <property type="match status" value="1"/>
</dbReference>
<dbReference type="PANTHER" id="PTHR47373">
    <property type="entry name" value="CYSTEINE PROTEINASE INHIBITOR 2"/>
    <property type="match status" value="1"/>
</dbReference>
<evidence type="ECO:0000256" key="2">
    <source>
        <dbReference type="ARBA" id="ARBA00022704"/>
    </source>
</evidence>
<evidence type="ECO:0000313" key="4">
    <source>
        <dbReference type="EMBL" id="CAK7348929.1"/>
    </source>
</evidence>
<proteinExistence type="predicted"/>
<dbReference type="AlphaFoldDB" id="A0AAV1SBZ3"/>
<keyword evidence="1" id="KW-0646">Protease inhibitor</keyword>
<dbReference type="Proteomes" id="UP001314170">
    <property type="component" value="Unassembled WGS sequence"/>
</dbReference>
<reference evidence="4 5" key="1">
    <citation type="submission" date="2024-01" db="EMBL/GenBank/DDBJ databases">
        <authorList>
            <person name="Waweru B."/>
        </authorList>
    </citation>
    <scope>NUCLEOTIDE SEQUENCE [LARGE SCALE GENOMIC DNA]</scope>
</reference>
<organism evidence="4 5">
    <name type="scientific">Dovyalis caffra</name>
    <dbReference type="NCBI Taxonomy" id="77055"/>
    <lineage>
        <taxon>Eukaryota</taxon>
        <taxon>Viridiplantae</taxon>
        <taxon>Streptophyta</taxon>
        <taxon>Embryophyta</taxon>
        <taxon>Tracheophyta</taxon>
        <taxon>Spermatophyta</taxon>
        <taxon>Magnoliopsida</taxon>
        <taxon>eudicotyledons</taxon>
        <taxon>Gunneridae</taxon>
        <taxon>Pentapetalae</taxon>
        <taxon>rosids</taxon>
        <taxon>fabids</taxon>
        <taxon>Malpighiales</taxon>
        <taxon>Salicaceae</taxon>
        <taxon>Flacourtieae</taxon>
        <taxon>Dovyalis</taxon>
    </lineage>
</organism>